<dbReference type="InterPro" id="IPR016084">
    <property type="entry name" value="Haem_Oase-like_multi-hlx"/>
</dbReference>
<dbReference type="Pfam" id="PF11251">
    <property type="entry name" value="DUF3050"/>
    <property type="match status" value="1"/>
</dbReference>
<organism evidence="1 2">
    <name type="scientific">Granulicella sibirica</name>
    <dbReference type="NCBI Taxonomy" id="2479048"/>
    <lineage>
        <taxon>Bacteria</taxon>
        <taxon>Pseudomonadati</taxon>
        <taxon>Acidobacteriota</taxon>
        <taxon>Terriglobia</taxon>
        <taxon>Terriglobales</taxon>
        <taxon>Acidobacteriaceae</taxon>
        <taxon>Granulicella</taxon>
    </lineage>
</organism>
<evidence type="ECO:0000313" key="1">
    <source>
        <dbReference type="EMBL" id="RXH57974.1"/>
    </source>
</evidence>
<reference evidence="2" key="2">
    <citation type="submission" date="2019-02" db="EMBL/GenBank/DDBJ databases">
        <title>Granulicella sibirica sp. nov., a psychrotolerant acidobacterium isolated from an organic soil layer in forested tundra, West Siberia.</title>
        <authorList>
            <person name="Oshkin I.Y."/>
            <person name="Kulichevskaya I.S."/>
            <person name="Rijpstra W.I.C."/>
            <person name="Sinninghe Damste J.S."/>
            <person name="Rakitin A.L."/>
            <person name="Ravin N.V."/>
            <person name="Dedysh S.N."/>
        </authorList>
    </citation>
    <scope>NUCLEOTIDE SEQUENCE [LARGE SCALE GENOMIC DNA]</scope>
    <source>
        <strain evidence="2">AF10</strain>
    </source>
</reference>
<keyword evidence="2" id="KW-1185">Reference proteome</keyword>
<dbReference type="Gene3D" id="1.20.910.10">
    <property type="entry name" value="Heme oxygenase-like"/>
    <property type="match status" value="1"/>
</dbReference>
<sequence length="269" mass="30220">MEMVGWNDAQPVALQELAERLKPLYVRLAEHKLYRTFRSIEDLRLFMEAHVFAVWDFMSLLKTLQRGLTCVEVPWVPSTFPVSRRLINEIVLGEESDLYAGRPASHFEIYLSAMRLCGASTAAIDGFISGVRRGVAVEELLDGIPAAAREFVRTTFGCIATGKLHAVAAAFTFGREDLIPDMFRSFIRDQNEAMSGRLEMLRWYMERHIEVDGDEHGPMALRMIAELCGSDEVRWTEAGEAAEEALLARIALWDGIVVGIETGRLVGVR</sequence>
<accession>A0A4V1L644</accession>
<gene>
    <name evidence="1" type="ORF">GRAN_1284</name>
</gene>
<reference evidence="1 2" key="1">
    <citation type="submission" date="2018-11" db="EMBL/GenBank/DDBJ databases">
        <authorList>
            <person name="Mardanov A.V."/>
            <person name="Ravin N.V."/>
            <person name="Dedysh S.N."/>
        </authorList>
    </citation>
    <scope>NUCLEOTIDE SEQUENCE [LARGE SCALE GENOMIC DNA]</scope>
    <source>
        <strain evidence="1 2">AF10</strain>
    </source>
</reference>
<evidence type="ECO:0000313" key="2">
    <source>
        <dbReference type="Proteomes" id="UP000289437"/>
    </source>
</evidence>
<dbReference type="SUPFAM" id="SSF48613">
    <property type="entry name" value="Heme oxygenase-like"/>
    <property type="match status" value="1"/>
</dbReference>
<name>A0A4V1L644_9BACT</name>
<protein>
    <submittedName>
        <fullName evidence="1">Uncharacterized protein</fullName>
    </submittedName>
</protein>
<dbReference type="InterPro" id="IPR024423">
    <property type="entry name" value="DUF3050"/>
</dbReference>
<dbReference type="EMBL" id="RDSM01000001">
    <property type="protein sequence ID" value="RXH57974.1"/>
    <property type="molecule type" value="Genomic_DNA"/>
</dbReference>
<proteinExistence type="predicted"/>
<dbReference type="AlphaFoldDB" id="A0A4V1L644"/>
<dbReference type="Proteomes" id="UP000289437">
    <property type="component" value="Unassembled WGS sequence"/>
</dbReference>
<comment type="caution">
    <text evidence="1">The sequence shown here is derived from an EMBL/GenBank/DDBJ whole genome shotgun (WGS) entry which is preliminary data.</text>
</comment>
<dbReference type="RefSeq" id="WP_241654360.1">
    <property type="nucleotide sequence ID" value="NZ_RDSM01000001.1"/>
</dbReference>